<dbReference type="Pfam" id="PF03480">
    <property type="entry name" value="DctP"/>
    <property type="match status" value="1"/>
</dbReference>
<accession>A0ABQ5TYJ6</accession>
<evidence type="ECO:0000256" key="1">
    <source>
        <dbReference type="ARBA" id="ARBA00022729"/>
    </source>
</evidence>
<evidence type="ECO:0000313" key="3">
    <source>
        <dbReference type="EMBL" id="GLQ04890.1"/>
    </source>
</evidence>
<evidence type="ECO:0000256" key="2">
    <source>
        <dbReference type="SAM" id="SignalP"/>
    </source>
</evidence>
<dbReference type="PANTHER" id="PTHR33376:SF4">
    <property type="entry name" value="SIALIC ACID-BINDING PERIPLASMIC PROTEIN SIAP"/>
    <property type="match status" value="1"/>
</dbReference>
<dbReference type="Proteomes" id="UP001161409">
    <property type="component" value="Unassembled WGS sequence"/>
</dbReference>
<proteinExistence type="predicted"/>
<organism evidence="3 4">
    <name type="scientific">Sneathiella chinensis</name>
    <dbReference type="NCBI Taxonomy" id="349750"/>
    <lineage>
        <taxon>Bacteria</taxon>
        <taxon>Pseudomonadati</taxon>
        <taxon>Pseudomonadota</taxon>
        <taxon>Alphaproteobacteria</taxon>
        <taxon>Sneathiellales</taxon>
        <taxon>Sneathiellaceae</taxon>
        <taxon>Sneathiella</taxon>
    </lineage>
</organism>
<feature type="chain" id="PRO_5045594859" description="C4-dicarboxylate ABC transporter substrate-binding protein" evidence="2">
    <location>
        <begin position="21"/>
        <end position="321"/>
    </location>
</feature>
<dbReference type="RefSeq" id="WP_169558931.1">
    <property type="nucleotide sequence ID" value="NZ_BSNF01000001.1"/>
</dbReference>
<dbReference type="InterPro" id="IPR018389">
    <property type="entry name" value="DctP_fam"/>
</dbReference>
<dbReference type="NCBIfam" id="NF037995">
    <property type="entry name" value="TRAP_S1"/>
    <property type="match status" value="1"/>
</dbReference>
<gene>
    <name evidence="3" type="ORF">GCM10007924_01110</name>
</gene>
<name>A0ABQ5TYJ6_9PROT</name>
<keyword evidence="4" id="KW-1185">Reference proteome</keyword>
<reference evidence="3" key="2">
    <citation type="submission" date="2023-01" db="EMBL/GenBank/DDBJ databases">
        <title>Draft genome sequence of Sneathiella chinensis strain NBRC 103408.</title>
        <authorList>
            <person name="Sun Q."/>
            <person name="Mori K."/>
        </authorList>
    </citation>
    <scope>NUCLEOTIDE SEQUENCE</scope>
    <source>
        <strain evidence="3">NBRC 103408</strain>
    </source>
</reference>
<reference evidence="3" key="1">
    <citation type="journal article" date="2014" name="Int. J. Syst. Evol. Microbiol.">
        <title>Complete genome of a new Firmicutes species belonging to the dominant human colonic microbiota ('Ruminococcus bicirculans') reveals two chromosomes and a selective capacity to utilize plant glucans.</title>
        <authorList>
            <consortium name="NISC Comparative Sequencing Program"/>
            <person name="Wegmann U."/>
            <person name="Louis P."/>
            <person name="Goesmann A."/>
            <person name="Henrissat B."/>
            <person name="Duncan S.H."/>
            <person name="Flint H.J."/>
        </authorList>
    </citation>
    <scope>NUCLEOTIDE SEQUENCE</scope>
    <source>
        <strain evidence="3">NBRC 103408</strain>
    </source>
</reference>
<comment type="caution">
    <text evidence="3">The sequence shown here is derived from an EMBL/GenBank/DDBJ whole genome shotgun (WGS) entry which is preliminary data.</text>
</comment>
<evidence type="ECO:0000313" key="4">
    <source>
        <dbReference type="Proteomes" id="UP001161409"/>
    </source>
</evidence>
<protein>
    <recommendedName>
        <fullName evidence="5">C4-dicarboxylate ABC transporter substrate-binding protein</fullName>
    </recommendedName>
</protein>
<feature type="signal peptide" evidence="2">
    <location>
        <begin position="1"/>
        <end position="20"/>
    </location>
</feature>
<dbReference type="CDD" id="cd13603">
    <property type="entry name" value="PBP2_TRAP_Siap_TeaA_like"/>
    <property type="match status" value="1"/>
</dbReference>
<sequence>MKKLLYATLALVGLALPVQAETVSIALSGTEDIKKNGEYVFAKTFSDHLNANGVKTVIHPSNSVGKEKERFDQTAQGLVHVNFADAALLFKLAPMVKAIYLPFLYNGNRHFDEVVEKSNMISRINDDLGVHGIRLAAFPFRGGQAGIFNTQHPITKFIDLSDIRVRAKDNLQLKIFESWGAKATIVDWSEVANALQTGVADGYVNPPAAATLFGHTDILKHFTPMNIGPSPRTVLLSEDWYASLDDDTRKIIDDGVQRGLAANRAWTENWIAFASDILREKGVKISPLEPGERDKFVEASKPLWPLIVGKENVAILMKAAL</sequence>
<dbReference type="PANTHER" id="PTHR33376">
    <property type="match status" value="1"/>
</dbReference>
<dbReference type="InterPro" id="IPR038404">
    <property type="entry name" value="TRAP_DctP_sf"/>
</dbReference>
<evidence type="ECO:0008006" key="5">
    <source>
        <dbReference type="Google" id="ProtNLM"/>
    </source>
</evidence>
<dbReference type="EMBL" id="BSNF01000001">
    <property type="protein sequence ID" value="GLQ04890.1"/>
    <property type="molecule type" value="Genomic_DNA"/>
</dbReference>
<keyword evidence="1 2" id="KW-0732">Signal</keyword>
<dbReference type="Gene3D" id="3.40.190.170">
    <property type="entry name" value="Bacterial extracellular solute-binding protein, family 7"/>
    <property type="match status" value="1"/>
</dbReference>